<keyword evidence="9" id="KW-0001">2Fe-2S</keyword>
<dbReference type="Pfam" id="PF13897">
    <property type="entry name" value="GOLD_2"/>
    <property type="match status" value="1"/>
</dbReference>
<dbReference type="FunFam" id="3.30.43.10:FF:000001">
    <property type="entry name" value="Xanthine dehydrogenase/oxidase"/>
    <property type="match status" value="1"/>
</dbReference>
<dbReference type="SUPFAM" id="SSF56176">
    <property type="entry name" value="FAD-binding/transporter-associated domain-like"/>
    <property type="match status" value="1"/>
</dbReference>
<dbReference type="Gene3D" id="3.90.1170.50">
    <property type="entry name" value="Aldehyde oxidase/xanthine dehydrogenase, a/b hammerhead"/>
    <property type="match status" value="1"/>
</dbReference>
<evidence type="ECO:0000256" key="14">
    <source>
        <dbReference type="ARBA" id="ARBA00023014"/>
    </source>
</evidence>
<keyword evidence="25" id="KW-1267">Proteomics identification</keyword>
<dbReference type="PROSITE" id="PS51387">
    <property type="entry name" value="FAD_PCMH"/>
    <property type="match status" value="1"/>
</dbReference>
<dbReference type="GO" id="GO:0004854">
    <property type="term" value="F:xanthine dehydrogenase activity"/>
    <property type="evidence" value="ECO:0007669"/>
    <property type="project" value="UniProtKB-EC"/>
</dbReference>
<dbReference type="GO" id="GO:0071949">
    <property type="term" value="F:FAD binding"/>
    <property type="evidence" value="ECO:0007669"/>
    <property type="project" value="InterPro"/>
</dbReference>
<keyword evidence="12" id="KW-0560">Oxidoreductase</keyword>
<evidence type="ECO:0007829" key="25">
    <source>
        <dbReference type="PeptideAtlas" id="A0A498MQ50"/>
    </source>
</evidence>
<dbReference type="FunFam" id="3.30.390.50:FF:000001">
    <property type="entry name" value="Xanthine dehydrogenase oxidase"/>
    <property type="match status" value="1"/>
</dbReference>
<dbReference type="InterPro" id="IPR000674">
    <property type="entry name" value="Ald_Oxase/Xan_DH_a/b"/>
</dbReference>
<comment type="cofactor">
    <cofactor evidence="17">
        <name>[2Fe-2S] cluster</name>
        <dbReference type="ChEBI" id="CHEBI:190135"/>
    </cofactor>
</comment>
<dbReference type="InterPro" id="IPR036884">
    <property type="entry name" value="2Fe-2S-bd_dom_sf"/>
</dbReference>
<dbReference type="InterPro" id="IPR016167">
    <property type="entry name" value="FAD-bd_PCMH_sub1"/>
</dbReference>
<organism evidence="23 24">
    <name type="scientific">Labeo rohita</name>
    <name type="common">Indian major carp</name>
    <name type="synonym">Cyprinus rohita</name>
    <dbReference type="NCBI Taxonomy" id="84645"/>
    <lineage>
        <taxon>Eukaryota</taxon>
        <taxon>Metazoa</taxon>
        <taxon>Chordata</taxon>
        <taxon>Craniata</taxon>
        <taxon>Vertebrata</taxon>
        <taxon>Euteleostomi</taxon>
        <taxon>Actinopterygii</taxon>
        <taxon>Neopterygii</taxon>
        <taxon>Teleostei</taxon>
        <taxon>Ostariophysi</taxon>
        <taxon>Cypriniformes</taxon>
        <taxon>Cyprinidae</taxon>
        <taxon>Labeoninae</taxon>
        <taxon>Labeonini</taxon>
        <taxon>Labeo</taxon>
    </lineage>
</organism>
<dbReference type="SUPFAM" id="SSF101576">
    <property type="entry name" value="Supernatant protein factor (SPF), C-terminal domain"/>
    <property type="match status" value="1"/>
</dbReference>
<evidence type="ECO:0000256" key="18">
    <source>
        <dbReference type="ARBA" id="ARBA00049017"/>
    </source>
</evidence>
<dbReference type="GO" id="GO:0051537">
    <property type="term" value="F:2 iron, 2 sulfur cluster binding"/>
    <property type="evidence" value="ECO:0007669"/>
    <property type="project" value="UniProtKB-KW"/>
</dbReference>
<dbReference type="InterPro" id="IPR022407">
    <property type="entry name" value="OxRdtase_Mopterin_BS"/>
</dbReference>
<dbReference type="FunFam" id="3.30.365.10:FF:000004">
    <property type="entry name" value="Xanthine dehydrogenase oxidase"/>
    <property type="match status" value="1"/>
</dbReference>
<keyword evidence="8" id="KW-0285">Flavoprotein</keyword>
<keyword evidence="15" id="KW-0520">NAD</keyword>
<evidence type="ECO:0000256" key="16">
    <source>
        <dbReference type="ARBA" id="ARBA00023140"/>
    </source>
</evidence>
<dbReference type="Gene3D" id="3.30.43.10">
    <property type="entry name" value="Uridine Diphospho-n-acetylenolpyruvylglucosamine Reductase, domain 2"/>
    <property type="match status" value="1"/>
</dbReference>
<protein>
    <recommendedName>
        <fullName evidence="6">xanthine dehydrogenase</fullName>
        <ecNumber evidence="6">1.17.1.4</ecNumber>
    </recommendedName>
</protein>
<dbReference type="Pfam" id="PF01315">
    <property type="entry name" value="Ald_Xan_dh_C"/>
    <property type="match status" value="1"/>
</dbReference>
<evidence type="ECO:0000259" key="22">
    <source>
        <dbReference type="PROSITE" id="PS51387"/>
    </source>
</evidence>
<evidence type="ECO:0000256" key="9">
    <source>
        <dbReference type="ARBA" id="ARBA00022714"/>
    </source>
</evidence>
<evidence type="ECO:0000256" key="10">
    <source>
        <dbReference type="ARBA" id="ARBA00022723"/>
    </source>
</evidence>
<comment type="cofactor">
    <cofactor evidence="1">
        <name>Mo-molybdopterin</name>
        <dbReference type="ChEBI" id="CHEBI:71302"/>
    </cofactor>
</comment>
<dbReference type="FunFam" id="3.30.365.10:FF:000003">
    <property type="entry name" value="Aldehyde oxidase 1"/>
    <property type="match status" value="1"/>
</dbReference>
<evidence type="ECO:0000313" key="24">
    <source>
        <dbReference type="Proteomes" id="UP000290572"/>
    </source>
</evidence>
<evidence type="ECO:0000256" key="7">
    <source>
        <dbReference type="ARBA" id="ARBA00022505"/>
    </source>
</evidence>
<dbReference type="InterPro" id="IPR008274">
    <property type="entry name" value="AldOxase/xan_DH_MoCoBD1"/>
</dbReference>
<dbReference type="EC" id="1.17.1.4" evidence="6"/>
<comment type="similarity">
    <text evidence="4">Belongs to the xanthine dehydrogenase family.</text>
</comment>
<dbReference type="Pfam" id="PF00941">
    <property type="entry name" value="FAD_binding_5"/>
    <property type="match status" value="1"/>
</dbReference>
<evidence type="ECO:0000259" key="21">
    <source>
        <dbReference type="PROSITE" id="PS51228"/>
    </source>
</evidence>
<reference evidence="23 24" key="1">
    <citation type="submission" date="2018-03" db="EMBL/GenBank/DDBJ databases">
        <title>Draft genome sequence of Rohu Carp (Labeo rohita).</title>
        <authorList>
            <person name="Das P."/>
            <person name="Kushwaha B."/>
            <person name="Joshi C.G."/>
            <person name="Kumar D."/>
            <person name="Nagpure N.S."/>
            <person name="Sahoo L."/>
            <person name="Das S.P."/>
            <person name="Bit A."/>
            <person name="Patnaik S."/>
            <person name="Meher P.K."/>
            <person name="Jayasankar P."/>
            <person name="Koringa P.G."/>
            <person name="Patel N.V."/>
            <person name="Hinsu A.T."/>
            <person name="Kumar R."/>
            <person name="Pandey M."/>
            <person name="Agarwal S."/>
            <person name="Srivastava S."/>
            <person name="Singh M."/>
            <person name="Iquebal M.A."/>
            <person name="Jaiswal S."/>
            <person name="Angadi U.B."/>
            <person name="Kumar N."/>
            <person name="Raza M."/>
            <person name="Shah T.M."/>
            <person name="Rai A."/>
            <person name="Jena J.K."/>
        </authorList>
    </citation>
    <scope>NUCLEOTIDE SEQUENCE [LARGE SCALE GENOMIC DNA]</scope>
    <source>
        <strain evidence="23">DASCIFA01</strain>
        <tissue evidence="23">Testis</tissue>
    </source>
</reference>
<dbReference type="Gene3D" id="2.60.120.680">
    <property type="entry name" value="GOLD domain"/>
    <property type="match status" value="1"/>
</dbReference>
<dbReference type="InterPro" id="IPR036856">
    <property type="entry name" value="Ald_Oxase/Xan_DH_a/b_sf"/>
</dbReference>
<dbReference type="InterPro" id="IPR046867">
    <property type="entry name" value="AldOxase/xan_DH_MoCoBD2"/>
</dbReference>
<keyword evidence="14" id="KW-0411">Iron-sulfur</keyword>
<dbReference type="PROSITE" id="PS51228">
    <property type="entry name" value="ACB_2"/>
    <property type="match status" value="1"/>
</dbReference>
<feature type="domain" description="ACB" evidence="21">
    <location>
        <begin position="1237"/>
        <end position="1328"/>
    </location>
</feature>
<dbReference type="Pfam" id="PF01799">
    <property type="entry name" value="Fer2_2"/>
    <property type="match status" value="1"/>
</dbReference>
<dbReference type="SUPFAM" id="SSF55447">
    <property type="entry name" value="CO dehydrogenase flavoprotein C-terminal domain-like"/>
    <property type="match status" value="1"/>
</dbReference>
<dbReference type="InterPro" id="IPR016208">
    <property type="entry name" value="Ald_Oxase/xanthine_DH-like"/>
</dbReference>
<keyword evidence="24" id="KW-1185">Reference proteome</keyword>
<keyword evidence="16" id="KW-0576">Peroxisome</keyword>
<evidence type="ECO:0000256" key="1">
    <source>
        <dbReference type="ARBA" id="ARBA00001924"/>
    </source>
</evidence>
<feature type="domain" description="FAD-binding PCMH-type" evidence="22">
    <location>
        <begin position="141"/>
        <end position="326"/>
    </location>
</feature>
<dbReference type="InterPro" id="IPR002346">
    <property type="entry name" value="Mopterin_DH_FAD-bd"/>
</dbReference>
<feature type="region of interest" description="Disordered" evidence="20">
    <location>
        <begin position="1405"/>
        <end position="1447"/>
    </location>
</feature>
<sequence length="1563" mass="174082">MSLTVEEIKNKLQSPGDDLVFFVNGKKERIAKAHGSQCGFCTPGIVMSMYALLRNNPQPNMHDIQEAFQGIDGGCCGGNGQTNSCCMTNGNAQEHDSDNSTLPVQKLYDQSEFMPLDPTQEIIFPPELMTLSKQPQRELRFVGERVVWIQPCSLKELLELKATYPNAKLVVGNTEVGIEMKFKNLLYPVILAPAYIPELNIIQHTQDGIQVGASVTLTVLGEVLRTAVKNLPAHQTEVFKAVLEQLRWFAGQQIRNVAAVGGNIMTASPISDLNPVFMAAGCKLTVMSKGEKRVLEMDDKFFPGYRKTILKPEEILLSIEIPYTKKGQYFSAFKQSPRKEDDIAIVTCGMNVLFKEQSNIVQSIRISYGGMASVTVFATTTCNRQWNEELLEEACTSLAEEMILSPSAPGGMVTYRRTLTISFFYKFFLTVQHKLALDLQMEGVTVEDIRPEYATATELFQLDLPSSVQLYQATGEAIYCDDIPCYENELHLALVTSTKAHALIKSIDTSDAMAVPGVVAFVSAKDIPGSNMTGPAVYDETVFADDKVTCVGHVVGAIVADTQAHAQRAAKAVKISYEELQPVIVTIQDAIANKSFFQPVRSIERGDVAQGFKDSDHILHGGMHIGGQEHFYLETNCTLAVPRGEDGEMELFVSTQSASKTQALVAKALGVPANRVVCRVKRMGGAFGGKECRSTILSTVVAVAAYMVKRPVRCMLDRDEDMLVTGGRHPFFGHYKVGYMNDGRVMALDVTLYSNAGNSLDLSLSILERALFHMDNSYNIPNIRGTGYMCKTNLPSNSAFRGFGGPQGMMIAESWMSDVALSCGLPAEEVRRMNLYKEGDFTPFNQRLDQFTIDRCWEECMQLSDFNKRKDAVEQYNRQHRWTKRGLSIIPTKFGISFTAVFLNQAGALVLVYSDGSVLLTHGGTEMGQGLHTKMIQVASKTLGIPCSKIHITETSTNTVPNTSPTAASASSDLNGMAIYVKAAYFDRVSLSANGFYKTPDLGYDFETNSGRPFNYFSYGVAVSEVEIDCLTGSHKNLHTSIVMDVGKSLNPALDIGQVEGGFMQGLGLFTLEELRYSPDGYLYTRGPGMYKIPAFGDIPIELKVSLLRDAPNEKAIYSSKAVGEPPLFLAASVFYAIKDAITAARAESGLTGPFRLDSPATPERIRNACEDKFTKLFDMMEFDRAEHDNDRIEKTNENGINTETHASGTEEDLKSCKDHKEPQKSWSLERNWGFTLEELFQLALKFFKEMNGKAFNPTYEENLRLVALHKQITIGPYDPKACPEIGFFDVLGNDRRKEWLRLGSMAKEDAMEDFVKLLNSCCSLFAPYVTSHKIEKEEQEKRRQQIMAVLNAQTAVQFQQYAKQQYPDNPEQQQLLIRQLQEQHYQQYMHQALRLQQMALQKQQDPNVTQTSEALPAPVSNDAAPTCNPNSQSNSLENQEQQTDSKSFHLCVEGKTGELPIIAPSMWTRPQIKEFKEKVLHDQESVITVGRGEVLTIRVPTHQDGSHLFWEFATDDYDIGFGLHFEWKDVTIPTSTETTETKEVMRKFMQAVTSILVKEFIF</sequence>
<keyword evidence="11" id="KW-0274">FAD</keyword>
<dbReference type="InterPro" id="IPR002888">
    <property type="entry name" value="2Fe-2S-bd"/>
</dbReference>
<dbReference type="InterPro" id="IPR016166">
    <property type="entry name" value="FAD-bd_PCMH"/>
</dbReference>
<evidence type="ECO:0000256" key="19">
    <source>
        <dbReference type="ARBA" id="ARBA00049517"/>
    </source>
</evidence>
<dbReference type="PANTHER" id="PTHR45444:SF3">
    <property type="entry name" value="XANTHINE DEHYDROGENASE"/>
    <property type="match status" value="1"/>
</dbReference>
<evidence type="ECO:0000256" key="2">
    <source>
        <dbReference type="ARBA" id="ARBA00001974"/>
    </source>
</evidence>
<comment type="catalytic activity">
    <reaction evidence="19">
        <text>hypoxanthine + NAD(+) + H2O = xanthine + NADH + H(+)</text>
        <dbReference type="Rhea" id="RHEA:24670"/>
        <dbReference type="ChEBI" id="CHEBI:15377"/>
        <dbReference type="ChEBI" id="CHEBI:15378"/>
        <dbReference type="ChEBI" id="CHEBI:17368"/>
        <dbReference type="ChEBI" id="CHEBI:17712"/>
        <dbReference type="ChEBI" id="CHEBI:57540"/>
        <dbReference type="ChEBI" id="CHEBI:57945"/>
        <dbReference type="EC" id="1.17.1.4"/>
    </reaction>
</comment>
<dbReference type="InterPro" id="IPR036598">
    <property type="entry name" value="GOLD_dom_sf"/>
</dbReference>
<dbReference type="Pfam" id="PF02738">
    <property type="entry name" value="MoCoBD_1"/>
    <property type="match status" value="1"/>
</dbReference>
<evidence type="ECO:0000256" key="4">
    <source>
        <dbReference type="ARBA" id="ARBA00006849"/>
    </source>
</evidence>
<evidence type="ECO:0000256" key="11">
    <source>
        <dbReference type="ARBA" id="ARBA00022827"/>
    </source>
</evidence>
<proteinExistence type="evidence at protein level"/>
<dbReference type="InterPro" id="IPR005107">
    <property type="entry name" value="CO_DH_flav_C"/>
</dbReference>
<dbReference type="Pfam" id="PF20256">
    <property type="entry name" value="MoCoBD_2"/>
    <property type="match status" value="2"/>
</dbReference>
<comment type="caution">
    <text evidence="23">The sequence shown here is derived from an EMBL/GenBank/DDBJ whole genome shotgun (WGS) entry which is preliminary data.</text>
</comment>
<dbReference type="GO" id="GO:0005777">
    <property type="term" value="C:peroxisome"/>
    <property type="evidence" value="ECO:0007669"/>
    <property type="project" value="UniProtKB-SubCell"/>
</dbReference>
<dbReference type="InterPro" id="IPR000582">
    <property type="entry name" value="Acyl-CoA-binding_protein"/>
</dbReference>
<gene>
    <name evidence="23" type="ORF">ROHU_007413</name>
</gene>
<dbReference type="InterPro" id="IPR037165">
    <property type="entry name" value="AldOxase/xan_DH_Mopterin-bd_sf"/>
</dbReference>
<evidence type="ECO:0000256" key="13">
    <source>
        <dbReference type="ARBA" id="ARBA00023004"/>
    </source>
</evidence>
<dbReference type="Pfam" id="PF03450">
    <property type="entry name" value="CO_deh_flav_C"/>
    <property type="match status" value="1"/>
</dbReference>
<evidence type="ECO:0000313" key="23">
    <source>
        <dbReference type="EMBL" id="RXN19117.1"/>
    </source>
</evidence>
<dbReference type="SMART" id="SM01092">
    <property type="entry name" value="CO_deh_flav_C"/>
    <property type="match status" value="1"/>
</dbReference>
<dbReference type="Proteomes" id="UP000290572">
    <property type="component" value="Unassembled WGS sequence"/>
</dbReference>
<dbReference type="SUPFAM" id="SSF56003">
    <property type="entry name" value="Molybdenum cofactor-binding domain"/>
    <property type="match status" value="1"/>
</dbReference>
<dbReference type="Gene3D" id="3.30.365.10">
    <property type="entry name" value="Aldehyde oxidase/xanthine dehydrogenase, molybdopterin binding domain"/>
    <property type="match status" value="5"/>
</dbReference>
<dbReference type="InterPro" id="IPR035984">
    <property type="entry name" value="Acyl-CoA-binding_sf"/>
</dbReference>
<dbReference type="Gene3D" id="3.30.465.10">
    <property type="match status" value="1"/>
</dbReference>
<dbReference type="FunFam" id="3.30.365.10:FF:000001">
    <property type="entry name" value="Xanthine dehydrogenase oxidase"/>
    <property type="match status" value="1"/>
</dbReference>
<evidence type="ECO:0000256" key="17">
    <source>
        <dbReference type="ARBA" id="ARBA00034078"/>
    </source>
</evidence>
<dbReference type="GO" id="GO:0005506">
    <property type="term" value="F:iron ion binding"/>
    <property type="evidence" value="ECO:0007669"/>
    <property type="project" value="InterPro"/>
</dbReference>
<dbReference type="InterPro" id="IPR016169">
    <property type="entry name" value="FAD-bd_PCMH_sub2"/>
</dbReference>
<name>A0A498MQ50_LABRO</name>
<feature type="region of interest" description="Disordered" evidence="20">
    <location>
        <begin position="1200"/>
        <end position="1219"/>
    </location>
</feature>
<accession>A0A498MQ50</accession>
<comment type="subunit">
    <text evidence="5">Homodimer.</text>
</comment>
<dbReference type="GO" id="GO:0043546">
    <property type="term" value="F:molybdopterin cofactor binding"/>
    <property type="evidence" value="ECO:0007669"/>
    <property type="project" value="InterPro"/>
</dbReference>
<evidence type="ECO:0000256" key="6">
    <source>
        <dbReference type="ARBA" id="ARBA00013123"/>
    </source>
</evidence>
<comment type="subcellular location">
    <subcellularLocation>
        <location evidence="3">Peroxisome</location>
    </subcellularLocation>
</comment>
<evidence type="ECO:0000256" key="3">
    <source>
        <dbReference type="ARBA" id="ARBA00004275"/>
    </source>
</evidence>
<keyword evidence="7" id="KW-0500">Molybdenum</keyword>
<evidence type="ECO:0000256" key="8">
    <source>
        <dbReference type="ARBA" id="ARBA00022630"/>
    </source>
</evidence>
<dbReference type="FunFam" id="1.20.80.10:FF:000017">
    <property type="entry name" value="Golgi resident protein GCP60"/>
    <property type="match status" value="1"/>
</dbReference>
<evidence type="ECO:0000256" key="15">
    <source>
        <dbReference type="ARBA" id="ARBA00023027"/>
    </source>
</evidence>
<dbReference type="SUPFAM" id="SSF47741">
    <property type="entry name" value="CO dehydrogenase ISP C-domain like"/>
    <property type="match status" value="1"/>
</dbReference>
<dbReference type="FunFam" id="3.30.465.10:FF:000004">
    <property type="entry name" value="Xanthine dehydrogenase/oxidase"/>
    <property type="match status" value="1"/>
</dbReference>
<dbReference type="InterPro" id="IPR009038">
    <property type="entry name" value="GOLD_dom"/>
</dbReference>
<dbReference type="InterPro" id="IPR036318">
    <property type="entry name" value="FAD-bd_PCMH-like_sf"/>
</dbReference>
<evidence type="ECO:0000256" key="5">
    <source>
        <dbReference type="ARBA" id="ARBA00011738"/>
    </source>
</evidence>
<dbReference type="InterPro" id="IPR014352">
    <property type="entry name" value="FERM/acyl-CoA-bd_prot_sf"/>
</dbReference>
<dbReference type="SMART" id="SM01008">
    <property type="entry name" value="Ald_Xan_dh_C"/>
    <property type="match status" value="1"/>
</dbReference>
<keyword evidence="13" id="KW-0408">Iron</keyword>
<dbReference type="GO" id="GO:0000062">
    <property type="term" value="F:fatty-acyl-CoA binding"/>
    <property type="evidence" value="ECO:0007669"/>
    <property type="project" value="InterPro"/>
</dbReference>
<dbReference type="SUPFAM" id="SSF47027">
    <property type="entry name" value="Acyl-CoA binding protein"/>
    <property type="match status" value="1"/>
</dbReference>
<dbReference type="Gene3D" id="3.30.390.50">
    <property type="entry name" value="CO dehydrogenase flavoprotein, C-terminal domain"/>
    <property type="match status" value="1"/>
</dbReference>
<feature type="compositionally biased region" description="Low complexity" evidence="20">
    <location>
        <begin position="1429"/>
        <end position="1443"/>
    </location>
</feature>
<dbReference type="Pfam" id="PF00887">
    <property type="entry name" value="ACBP"/>
    <property type="match status" value="1"/>
</dbReference>
<dbReference type="FunFam" id="3.90.1170.50:FF:000001">
    <property type="entry name" value="Aldehyde oxidase 1"/>
    <property type="match status" value="1"/>
</dbReference>
<dbReference type="SUPFAM" id="SSF54665">
    <property type="entry name" value="CO dehydrogenase molybdoprotein N-domain-like"/>
    <property type="match status" value="1"/>
</dbReference>
<dbReference type="Gene3D" id="1.10.150.120">
    <property type="entry name" value="[2Fe-2S]-binding domain"/>
    <property type="match status" value="2"/>
</dbReference>
<comment type="cofactor">
    <cofactor evidence="2">
        <name>FAD</name>
        <dbReference type="ChEBI" id="CHEBI:57692"/>
    </cofactor>
</comment>
<dbReference type="EMBL" id="QBIY01012685">
    <property type="protein sequence ID" value="RXN19117.1"/>
    <property type="molecule type" value="Genomic_DNA"/>
</dbReference>
<dbReference type="Gene3D" id="1.20.80.10">
    <property type="match status" value="1"/>
</dbReference>
<feature type="compositionally biased region" description="Polar residues" evidence="20">
    <location>
        <begin position="1405"/>
        <end position="1414"/>
    </location>
</feature>
<evidence type="ECO:0000256" key="20">
    <source>
        <dbReference type="SAM" id="MobiDB-lite"/>
    </source>
</evidence>
<evidence type="ECO:0000256" key="12">
    <source>
        <dbReference type="ARBA" id="ARBA00023002"/>
    </source>
</evidence>
<dbReference type="InterPro" id="IPR036683">
    <property type="entry name" value="CO_DH_flav_C_dom_sf"/>
</dbReference>
<keyword evidence="10" id="KW-0479">Metal-binding</keyword>
<dbReference type="FunFam" id="3.30.365.10:FF:000002">
    <property type="entry name" value="Xanthine dehydrogenase oxidase"/>
    <property type="match status" value="1"/>
</dbReference>
<dbReference type="PANTHER" id="PTHR45444">
    <property type="entry name" value="XANTHINE DEHYDROGENASE"/>
    <property type="match status" value="1"/>
</dbReference>
<dbReference type="STRING" id="84645.A0A498MQ50"/>
<comment type="catalytic activity">
    <reaction evidence="18">
        <text>xanthine + NAD(+) + H2O = urate + NADH + H(+)</text>
        <dbReference type="Rhea" id="RHEA:16669"/>
        <dbReference type="ChEBI" id="CHEBI:15377"/>
        <dbReference type="ChEBI" id="CHEBI:15378"/>
        <dbReference type="ChEBI" id="CHEBI:17712"/>
        <dbReference type="ChEBI" id="CHEBI:17775"/>
        <dbReference type="ChEBI" id="CHEBI:57540"/>
        <dbReference type="ChEBI" id="CHEBI:57945"/>
        <dbReference type="EC" id="1.17.1.4"/>
    </reaction>
</comment>
<dbReference type="PROSITE" id="PS00559">
    <property type="entry name" value="MOLYBDOPTERIN_EUK"/>
    <property type="match status" value="1"/>
</dbReference>